<dbReference type="OrthoDB" id="10011855at2759"/>
<dbReference type="InParanoid" id="E3N622"/>
<organism evidence="2">
    <name type="scientific">Caenorhabditis remanei</name>
    <name type="common">Caenorhabditis vulgaris</name>
    <dbReference type="NCBI Taxonomy" id="31234"/>
    <lineage>
        <taxon>Eukaryota</taxon>
        <taxon>Metazoa</taxon>
        <taxon>Ecdysozoa</taxon>
        <taxon>Nematoda</taxon>
        <taxon>Chromadorea</taxon>
        <taxon>Rhabditida</taxon>
        <taxon>Rhabditina</taxon>
        <taxon>Rhabditomorpha</taxon>
        <taxon>Rhabditoidea</taxon>
        <taxon>Rhabditidae</taxon>
        <taxon>Peloderinae</taxon>
        <taxon>Caenorhabditis</taxon>
    </lineage>
</organism>
<evidence type="ECO:0000313" key="2">
    <source>
        <dbReference type="Proteomes" id="UP000008281"/>
    </source>
</evidence>
<keyword evidence="2" id="KW-1185">Reference proteome</keyword>
<evidence type="ECO:0000313" key="1">
    <source>
        <dbReference type="EMBL" id="EFO87450.1"/>
    </source>
</evidence>
<name>E3N622_CAERE</name>
<dbReference type="EMBL" id="DS268536">
    <property type="protein sequence ID" value="EFO87450.1"/>
    <property type="molecule type" value="Genomic_DNA"/>
</dbReference>
<sequence length="68" mass="7641">MHDIRAVILYAHGDSIRKLSKITTLLLTKNHIVMHTTLSKLFIGKLVVGSGKSKYETENVLILEHVSK</sequence>
<dbReference type="AlphaFoldDB" id="E3N622"/>
<dbReference type="HOGENOM" id="CLU_2796399_0_0_1"/>
<accession>E3N622</accession>
<gene>
    <name evidence="1" type="ORF">CRE_30119</name>
</gene>
<dbReference type="Proteomes" id="UP000008281">
    <property type="component" value="Unassembled WGS sequence"/>
</dbReference>
<reference evidence="1" key="1">
    <citation type="submission" date="2007-07" db="EMBL/GenBank/DDBJ databases">
        <title>PCAP assembly of the Caenorhabditis remanei genome.</title>
        <authorList>
            <consortium name="The Caenorhabditis remanei Sequencing Consortium"/>
            <person name="Wilson R.K."/>
        </authorList>
    </citation>
    <scope>NUCLEOTIDE SEQUENCE [LARGE SCALE GENOMIC DNA]</scope>
    <source>
        <strain evidence="1">PB4641</strain>
    </source>
</reference>
<proteinExistence type="predicted"/>
<protein>
    <submittedName>
        <fullName evidence="1">Uncharacterized protein</fullName>
    </submittedName>
</protein>